<dbReference type="Gene3D" id="2.40.50.100">
    <property type="match status" value="1"/>
</dbReference>
<dbReference type="PANTHER" id="PTHR45266">
    <property type="entry name" value="OXALOACETATE DECARBOXYLASE ALPHA CHAIN"/>
    <property type="match status" value="1"/>
</dbReference>
<dbReference type="Proteomes" id="UP001202243">
    <property type="component" value="Unassembled WGS sequence"/>
</dbReference>
<reference evidence="3 4" key="1">
    <citation type="submission" date="2022-06" db="EMBL/GenBank/DDBJ databases">
        <title>Janthinobacterium kumbetensis sp. nov., isolated from spring water in Turkey.</title>
        <authorList>
            <person name="Inan Bektas K."/>
            <person name="Belduz A.A."/>
            <person name="Canakci S."/>
            <person name="Nalcaoglu A."/>
            <person name="Ceylan E."/>
            <person name="Kati H."/>
        </authorList>
    </citation>
    <scope>NUCLEOTIDE SEQUENCE [LARGE SCALE GENOMIC DNA]</scope>
    <source>
        <strain evidence="3 4">GK</strain>
    </source>
</reference>
<dbReference type="PROSITE" id="PS00188">
    <property type="entry name" value="BIOTIN"/>
    <property type="match status" value="1"/>
</dbReference>
<gene>
    <name evidence="3" type="ORF">NCG91_10880</name>
</gene>
<dbReference type="SUPFAM" id="SSF51230">
    <property type="entry name" value="Single hybrid motif"/>
    <property type="match status" value="1"/>
</dbReference>
<dbReference type="EMBL" id="JAMQGR010000002">
    <property type="protein sequence ID" value="MCM2566102.1"/>
    <property type="molecule type" value="Genomic_DNA"/>
</dbReference>
<keyword evidence="1" id="KW-0092">Biotin</keyword>
<protein>
    <submittedName>
        <fullName evidence="3">Biotin/lipoyl-binding protein</fullName>
    </submittedName>
</protein>
<dbReference type="PROSITE" id="PS50968">
    <property type="entry name" value="BIOTINYL_LIPOYL"/>
    <property type="match status" value="1"/>
</dbReference>
<dbReference type="Pfam" id="PF00364">
    <property type="entry name" value="Biotin_lipoyl"/>
    <property type="match status" value="1"/>
</dbReference>
<feature type="domain" description="Lipoyl-binding" evidence="2">
    <location>
        <begin position="1"/>
        <end position="63"/>
    </location>
</feature>
<proteinExistence type="predicted"/>
<comment type="caution">
    <text evidence="3">The sequence shown here is derived from an EMBL/GenBank/DDBJ whole genome shotgun (WGS) entry which is preliminary data.</text>
</comment>
<evidence type="ECO:0000313" key="4">
    <source>
        <dbReference type="Proteomes" id="UP001202243"/>
    </source>
</evidence>
<dbReference type="InterPro" id="IPR001882">
    <property type="entry name" value="Biotin_BS"/>
</dbReference>
<evidence type="ECO:0000256" key="1">
    <source>
        <dbReference type="ARBA" id="ARBA00023267"/>
    </source>
</evidence>
<evidence type="ECO:0000313" key="3">
    <source>
        <dbReference type="EMBL" id="MCM2566102.1"/>
    </source>
</evidence>
<dbReference type="PANTHER" id="PTHR45266:SF3">
    <property type="entry name" value="OXALOACETATE DECARBOXYLASE ALPHA CHAIN"/>
    <property type="match status" value="1"/>
</dbReference>
<dbReference type="InterPro" id="IPR000089">
    <property type="entry name" value="Biotin_lipoyl"/>
</dbReference>
<evidence type="ECO:0000259" key="2">
    <source>
        <dbReference type="PROSITE" id="PS50968"/>
    </source>
</evidence>
<organism evidence="3 4">
    <name type="scientific">Janthinobacterium kumbetense</name>
    <dbReference type="NCBI Taxonomy" id="2950280"/>
    <lineage>
        <taxon>Bacteria</taxon>
        <taxon>Pseudomonadati</taxon>
        <taxon>Pseudomonadota</taxon>
        <taxon>Betaproteobacteria</taxon>
        <taxon>Burkholderiales</taxon>
        <taxon>Oxalobacteraceae</taxon>
        <taxon>Janthinobacterium</taxon>
    </lineage>
</organism>
<dbReference type="CDD" id="cd06850">
    <property type="entry name" value="biotinyl_domain"/>
    <property type="match status" value="1"/>
</dbReference>
<dbReference type="InterPro" id="IPR050709">
    <property type="entry name" value="Biotin_Carboxyl_Carrier/Decarb"/>
</dbReference>
<keyword evidence="4" id="KW-1185">Reference proteome</keyword>
<sequence>MPGKVVAVLVNQGQDVKKGEPLVIMEAMKMEHTIAAPHDGLVEEVLYAVGDQVADGAPLLAFKAAA</sequence>
<name>A0ABT0WRZ0_9BURK</name>
<accession>A0ABT0WRZ0</accession>
<dbReference type="InterPro" id="IPR011053">
    <property type="entry name" value="Single_hybrid_motif"/>
</dbReference>